<protein>
    <recommendedName>
        <fullName evidence="3">DUF2946 domain-containing protein</fullName>
    </recommendedName>
</protein>
<sequence length="124" mass="13423">MKRHVQHPRAWRAALGVLVLYVLVLQSLFGGIAATRMSLQAPGVICFDHRDDATEERGGQTEHGSCCSMACRSALLALVSPEAKTVPAPSPVMLRERRWLVVRFHGPPARPHGSTGPRAPPVAV</sequence>
<evidence type="ECO:0008006" key="3">
    <source>
        <dbReference type="Google" id="ProtNLM"/>
    </source>
</evidence>
<gene>
    <name evidence="1" type="ORF">HNR51_003690</name>
</gene>
<evidence type="ECO:0000313" key="1">
    <source>
        <dbReference type="EMBL" id="MBA8914597.1"/>
    </source>
</evidence>
<name>A0AA40VDG7_9HYPH</name>
<comment type="caution">
    <text evidence="1">The sequence shown here is derived from an EMBL/GenBank/DDBJ whole genome shotgun (WGS) entry which is preliminary data.</text>
</comment>
<proteinExistence type="predicted"/>
<dbReference type="EMBL" id="JACJIB010000006">
    <property type="protein sequence ID" value="MBA8914597.1"/>
    <property type="molecule type" value="Genomic_DNA"/>
</dbReference>
<organism evidence="1 2">
    <name type="scientific">Methylorubrum thiocyanatum</name>
    <dbReference type="NCBI Taxonomy" id="47958"/>
    <lineage>
        <taxon>Bacteria</taxon>
        <taxon>Pseudomonadati</taxon>
        <taxon>Pseudomonadota</taxon>
        <taxon>Alphaproteobacteria</taxon>
        <taxon>Hyphomicrobiales</taxon>
        <taxon>Methylobacteriaceae</taxon>
        <taxon>Methylorubrum</taxon>
    </lineage>
</organism>
<accession>A0AA40VDG7</accession>
<reference evidence="1 2" key="1">
    <citation type="submission" date="2020-08" db="EMBL/GenBank/DDBJ databases">
        <title>Genomic Encyclopedia of Type Strains, Phase IV (KMG-IV): sequencing the most valuable type-strain genomes for metagenomic binning, comparative biology and taxonomic classification.</title>
        <authorList>
            <person name="Goeker M."/>
        </authorList>
    </citation>
    <scope>NUCLEOTIDE SEQUENCE [LARGE SCALE GENOMIC DNA]</scope>
    <source>
        <strain evidence="1 2">DSM 11490</strain>
    </source>
</reference>
<dbReference type="RefSeq" id="WP_182555872.1">
    <property type="nucleotide sequence ID" value="NZ_BPRF01000020.1"/>
</dbReference>
<dbReference type="AlphaFoldDB" id="A0AA40VDG7"/>
<keyword evidence="2" id="KW-1185">Reference proteome</keyword>
<evidence type="ECO:0000313" key="2">
    <source>
        <dbReference type="Proteomes" id="UP000543554"/>
    </source>
</evidence>
<dbReference type="Proteomes" id="UP000543554">
    <property type="component" value="Unassembled WGS sequence"/>
</dbReference>